<accession>A0A5C3QDF9</accession>
<feature type="repeat" description="PPR" evidence="5">
    <location>
        <begin position="705"/>
        <end position="739"/>
    </location>
</feature>
<keyword evidence="2" id="KW-0677">Repeat</keyword>
<proteinExistence type="inferred from homology"/>
<feature type="compositionally biased region" description="Polar residues" evidence="6">
    <location>
        <begin position="99"/>
        <end position="108"/>
    </location>
</feature>
<organism evidence="7 8">
    <name type="scientific">Pterulicium gracile</name>
    <dbReference type="NCBI Taxonomy" id="1884261"/>
    <lineage>
        <taxon>Eukaryota</taxon>
        <taxon>Fungi</taxon>
        <taxon>Dikarya</taxon>
        <taxon>Basidiomycota</taxon>
        <taxon>Agaricomycotina</taxon>
        <taxon>Agaricomycetes</taxon>
        <taxon>Agaricomycetidae</taxon>
        <taxon>Agaricales</taxon>
        <taxon>Pleurotineae</taxon>
        <taxon>Pterulaceae</taxon>
        <taxon>Pterulicium</taxon>
    </lineage>
</organism>
<evidence type="ECO:0008006" key="9">
    <source>
        <dbReference type="Google" id="ProtNLM"/>
    </source>
</evidence>
<gene>
    <name evidence="7" type="ORF">BDV98DRAFT_134790</name>
</gene>
<dbReference type="Gene3D" id="1.25.40.10">
    <property type="entry name" value="Tetratricopeptide repeat domain"/>
    <property type="match status" value="3"/>
</dbReference>
<protein>
    <recommendedName>
        <fullName evidence="9">Pentacotripeptide-repeat region of PRORP domain-containing protein</fullName>
    </recommendedName>
</protein>
<evidence type="ECO:0000256" key="6">
    <source>
        <dbReference type="SAM" id="MobiDB-lite"/>
    </source>
</evidence>
<dbReference type="OrthoDB" id="185373at2759"/>
<dbReference type="STRING" id="1884261.A0A5C3QDF9"/>
<dbReference type="PROSITE" id="PS51375">
    <property type="entry name" value="PPR"/>
    <property type="match status" value="3"/>
</dbReference>
<evidence type="ECO:0000256" key="1">
    <source>
        <dbReference type="ARBA" id="ARBA00006192"/>
    </source>
</evidence>
<dbReference type="EMBL" id="ML178832">
    <property type="protein sequence ID" value="TFK99731.1"/>
    <property type="molecule type" value="Genomic_DNA"/>
</dbReference>
<comment type="similarity">
    <text evidence="1">Belongs to the CCM1 family.</text>
</comment>
<keyword evidence="8" id="KW-1185">Reference proteome</keyword>
<feature type="region of interest" description="Disordered" evidence="6">
    <location>
        <begin position="55"/>
        <end position="121"/>
    </location>
</feature>
<dbReference type="AlphaFoldDB" id="A0A5C3QDF9"/>
<dbReference type="NCBIfam" id="TIGR00756">
    <property type="entry name" value="PPR"/>
    <property type="match status" value="3"/>
</dbReference>
<evidence type="ECO:0000256" key="4">
    <source>
        <dbReference type="ARBA" id="ARBA00044511"/>
    </source>
</evidence>
<dbReference type="PANTHER" id="PTHR47447:SF17">
    <property type="entry name" value="OS12G0638900 PROTEIN"/>
    <property type="match status" value="1"/>
</dbReference>
<sequence>MLSRRSCICTRQIQRAVRLPSSRPTHPILCSLNFSSRPCQAAHAAVRTTFPLAGREPSFDADPEALPVPNSGNRDDLSFPRSKHAAPPIADDAEPKAAASNSWRTSSRTMKDASSPVAEPLGLSPPSLQLLDKLQKLLNHDLSTPQLLARTKEDAALSSLFRNREHAVLAAEHIAQSNTPINAMKVLTIAGKFKQEITPSAYERVVHALAQEKRWKLVMYFLNLCKRNTGVLTGRLLNWKARVGVETQNYNTLGSILEDFHREGLVPDRRTYNLLISGFLKNRDLPRAKDALQAMSDAGLSPDASTYAIVSSVHRRLAPDENVAATAFSSLTHSTPSQATLLLNTYLRNYISSGDAAGMARVYRMFDQASISPGSLDPHRVVADIFPEPKPTAESDSDSAPLSVTLPPYPIKPDATTFHLLVDYMANNHELVPTLRMVQRMQLAGYPPDGRAVGSLIKAYFRHGYPSTGLQIAINACVPAGIPRESWGELLPDTIPELPPLSYACVQPDLALFEPLFEGLITYYGPGRAQLLLGVMEQVGLGPGSHMIRSVLVHLDKVAGSRPGTLLRVLRRLTRGSQTATLNHLHIILSSVIRREKTMIYPRGWNAPASRFSRKRVNTSVQSPAETRLTATTKEFDPSAGIGAAPSASYRNLFAHILQNFSARQLKSDSALFALRLRRDAVNKQDVEQAKEVFRTLLARGIEPSPYHFSAIMEGCAMKGDMNEAEEVFQQFTKAGHTPTVVMFTILIVGYARQGRPRATVKTFQRMTSLNIKPDIGSIDAVICAFFAVGAYAFAKQMLMTLWPYIAPFPVAMRNMSLQELAIRFRGLQEVGKDISKDLQQGQRAKLYMRVNMLMKKWAQTEQQAQGRTRLKPEAGGGQAGGSMGSNDTAQ</sequence>
<comment type="function">
    <text evidence="3">Regulates mitochondrial small subunit maturation by controlling 15S rRNA 5'-end processing. Localizes to the 5' precursor of the 15S rRNA in a position that is subsequently occupied by mS47 in the mature yeast mtSSU. Uses structure and sequence-specific RNA recognition, binding to a single-stranded region of the precursor and specifically recognizing bases -6 to -1. The exchange of Ccm1 for mS47 is coupled to the irreversible removal of precursor rRNA that is accompanied by conformational changes of the mitoribosomal proteins uS5m and mS26. These conformational changes signal completion of 5'-end rRNA processing through protection of the mature 5'-end of the 15S rRNA and stabilization of mS47. The removal of the 5' precursor together with the dissociation of Ccm1 may be catalyzed by the 5'-3' exoribonuclease Pet127. Involved in the specific removal of group I introns in mitochondrial encoded transcripts.</text>
</comment>
<feature type="region of interest" description="Disordered" evidence="6">
    <location>
        <begin position="862"/>
        <end position="891"/>
    </location>
</feature>
<evidence type="ECO:0000256" key="2">
    <source>
        <dbReference type="ARBA" id="ARBA00022737"/>
    </source>
</evidence>
<dbReference type="Proteomes" id="UP000305067">
    <property type="component" value="Unassembled WGS sequence"/>
</dbReference>
<comment type="subunit">
    <text evidence="4">Binds to mitochondrial small subunit 15S rRNA.</text>
</comment>
<evidence type="ECO:0000256" key="3">
    <source>
        <dbReference type="ARBA" id="ARBA00044493"/>
    </source>
</evidence>
<feature type="compositionally biased region" description="Gly residues" evidence="6">
    <location>
        <begin position="875"/>
        <end position="884"/>
    </location>
</feature>
<evidence type="ECO:0000256" key="5">
    <source>
        <dbReference type="PROSITE-ProRule" id="PRU00708"/>
    </source>
</evidence>
<evidence type="ECO:0000313" key="7">
    <source>
        <dbReference type="EMBL" id="TFK99731.1"/>
    </source>
</evidence>
<feature type="repeat" description="PPR" evidence="5">
    <location>
        <begin position="740"/>
        <end position="774"/>
    </location>
</feature>
<dbReference type="PANTHER" id="PTHR47447">
    <property type="entry name" value="OS03G0856100 PROTEIN"/>
    <property type="match status" value="1"/>
</dbReference>
<dbReference type="Pfam" id="PF13041">
    <property type="entry name" value="PPR_2"/>
    <property type="match status" value="1"/>
</dbReference>
<dbReference type="Pfam" id="PF13812">
    <property type="entry name" value="PPR_3"/>
    <property type="match status" value="1"/>
</dbReference>
<dbReference type="InterPro" id="IPR002885">
    <property type="entry name" value="PPR_rpt"/>
</dbReference>
<dbReference type="InterPro" id="IPR011990">
    <property type="entry name" value="TPR-like_helical_dom_sf"/>
</dbReference>
<evidence type="ECO:0000313" key="8">
    <source>
        <dbReference type="Proteomes" id="UP000305067"/>
    </source>
</evidence>
<feature type="repeat" description="PPR" evidence="5">
    <location>
        <begin position="268"/>
        <end position="302"/>
    </location>
</feature>
<name>A0A5C3QDF9_9AGAR</name>
<reference evidence="7 8" key="1">
    <citation type="journal article" date="2019" name="Nat. Ecol. Evol.">
        <title>Megaphylogeny resolves global patterns of mushroom evolution.</title>
        <authorList>
            <person name="Varga T."/>
            <person name="Krizsan K."/>
            <person name="Foldi C."/>
            <person name="Dima B."/>
            <person name="Sanchez-Garcia M."/>
            <person name="Sanchez-Ramirez S."/>
            <person name="Szollosi G.J."/>
            <person name="Szarkandi J.G."/>
            <person name="Papp V."/>
            <person name="Albert L."/>
            <person name="Andreopoulos W."/>
            <person name="Angelini C."/>
            <person name="Antonin V."/>
            <person name="Barry K.W."/>
            <person name="Bougher N.L."/>
            <person name="Buchanan P."/>
            <person name="Buyck B."/>
            <person name="Bense V."/>
            <person name="Catcheside P."/>
            <person name="Chovatia M."/>
            <person name="Cooper J."/>
            <person name="Damon W."/>
            <person name="Desjardin D."/>
            <person name="Finy P."/>
            <person name="Geml J."/>
            <person name="Haridas S."/>
            <person name="Hughes K."/>
            <person name="Justo A."/>
            <person name="Karasinski D."/>
            <person name="Kautmanova I."/>
            <person name="Kiss B."/>
            <person name="Kocsube S."/>
            <person name="Kotiranta H."/>
            <person name="LaButti K.M."/>
            <person name="Lechner B.E."/>
            <person name="Liimatainen K."/>
            <person name="Lipzen A."/>
            <person name="Lukacs Z."/>
            <person name="Mihaltcheva S."/>
            <person name="Morgado L.N."/>
            <person name="Niskanen T."/>
            <person name="Noordeloos M.E."/>
            <person name="Ohm R.A."/>
            <person name="Ortiz-Santana B."/>
            <person name="Ovrebo C."/>
            <person name="Racz N."/>
            <person name="Riley R."/>
            <person name="Savchenko A."/>
            <person name="Shiryaev A."/>
            <person name="Soop K."/>
            <person name="Spirin V."/>
            <person name="Szebenyi C."/>
            <person name="Tomsovsky M."/>
            <person name="Tulloss R.E."/>
            <person name="Uehling J."/>
            <person name="Grigoriev I.V."/>
            <person name="Vagvolgyi C."/>
            <person name="Papp T."/>
            <person name="Martin F.M."/>
            <person name="Miettinen O."/>
            <person name="Hibbett D.S."/>
            <person name="Nagy L.G."/>
        </authorList>
    </citation>
    <scope>NUCLEOTIDE SEQUENCE [LARGE SCALE GENOMIC DNA]</scope>
    <source>
        <strain evidence="7 8">CBS 309.79</strain>
    </source>
</reference>